<reference evidence="1 2" key="1">
    <citation type="journal article" date="2013" name="Genome Announc.">
        <title>Complete genome sequence of Myxococcus stipitatus strain DSM 14675, a fruiting myxobacterium.</title>
        <authorList>
            <person name="Huntley S."/>
            <person name="Kneip S."/>
            <person name="Treuner-Lange A."/>
            <person name="Sogaard-Andersen L."/>
        </authorList>
    </citation>
    <scope>NUCLEOTIDE SEQUENCE [LARGE SCALE GENOMIC DNA]</scope>
    <source>
        <strain evidence="2">DSM 14675 / JCM 12634 / Mx s8</strain>
    </source>
</reference>
<keyword evidence="2" id="KW-1185">Reference proteome</keyword>
<protein>
    <submittedName>
        <fullName evidence="1">Lipoprotein</fullName>
    </submittedName>
</protein>
<name>L7UC31_MYXSD</name>
<evidence type="ECO:0000313" key="1">
    <source>
        <dbReference type="EMBL" id="AGC44019.1"/>
    </source>
</evidence>
<dbReference type="PATRIC" id="fig|1278073.3.peg.2752"/>
<proteinExistence type="predicted"/>
<dbReference type="PROSITE" id="PS51257">
    <property type="entry name" value="PROKAR_LIPOPROTEIN"/>
    <property type="match status" value="1"/>
</dbReference>
<dbReference type="Proteomes" id="UP000011131">
    <property type="component" value="Chromosome"/>
</dbReference>
<organism evidence="1 2">
    <name type="scientific">Myxococcus stipitatus (strain DSM 14675 / JCM 12634 / Mx s8)</name>
    <dbReference type="NCBI Taxonomy" id="1278073"/>
    <lineage>
        <taxon>Bacteria</taxon>
        <taxon>Pseudomonadati</taxon>
        <taxon>Myxococcota</taxon>
        <taxon>Myxococcia</taxon>
        <taxon>Myxococcales</taxon>
        <taxon>Cystobacterineae</taxon>
        <taxon>Myxococcaceae</taxon>
        <taxon>Myxococcus</taxon>
    </lineage>
</organism>
<dbReference type="EMBL" id="CP004025">
    <property type="protein sequence ID" value="AGC44019.1"/>
    <property type="molecule type" value="Genomic_DNA"/>
</dbReference>
<dbReference type="RefSeq" id="WP_015348280.1">
    <property type="nucleotide sequence ID" value="NC_020126.1"/>
</dbReference>
<dbReference type="HOGENOM" id="CLU_509794_0_0_7"/>
<evidence type="ECO:0000313" key="2">
    <source>
        <dbReference type="Proteomes" id="UP000011131"/>
    </source>
</evidence>
<sequence>MRKLSKTGVLLFGALVSGCAGGEREPSVESTRQAVLSPELAASLACVETYVDAETCDWPHWSELWETCRTHEHPVLEDGRFLDAVQSGACTAANWPSLREQLVNPSPTPVRLRESCDATSLVIQEAVLDGCYSVVQGAGASFVEVPLGKTVTLHAGANCTGASVSAQEDMNLCETSFDTGVSADGNVGSFRIQDVVAPPSAYNYDCAPDELECVENYNDRRGAINKPHTVKLVRVVVPNRTTFTLPAIEAKVGALYTFFAAASRNQVSRIPMGTQVVNVPGTTCDKAKTQAIAAARSSAFMTVYMMPTGLCSASRARERSIFLNDNLFRSYAHEAGHVLSLAHGNTRDPATGDETEYNDASTHMGQFTSDNYNLPQLHWLGWTRKEEVVKVNAALAATRVTEVTLRPVDLNEDSPSGHKLGAVWESPDSKFRLFIAVPKSVLNGGNQIAGGTVIVYRAPTCKLEADCSGPIVMGTMTLARFVATNTNTHAVFGSPIKIKVTGYERKPVQVGGKTVDEYAWVKLQISQ</sequence>
<gene>
    <name evidence="1" type="ordered locus">MYSTI_02703</name>
</gene>
<accession>L7UC31</accession>
<dbReference type="KEGG" id="msd:MYSTI_02703"/>
<keyword evidence="1" id="KW-0449">Lipoprotein</keyword>
<dbReference type="AlphaFoldDB" id="L7UC31"/>